<reference evidence="2" key="1">
    <citation type="journal article" date="2019" name="Int. J. Syst. Evol. Microbiol.">
        <title>The Global Catalogue of Microorganisms (GCM) 10K type strain sequencing project: providing services to taxonomists for standard genome sequencing and annotation.</title>
        <authorList>
            <consortium name="The Broad Institute Genomics Platform"/>
            <consortium name="The Broad Institute Genome Sequencing Center for Infectious Disease"/>
            <person name="Wu L."/>
            <person name="Ma J."/>
        </authorList>
    </citation>
    <scope>NUCLEOTIDE SEQUENCE [LARGE SCALE GENOMIC DNA]</scope>
    <source>
        <strain evidence="2">KCTC 3950</strain>
    </source>
</reference>
<comment type="caution">
    <text evidence="1">The sequence shown here is derived from an EMBL/GenBank/DDBJ whole genome shotgun (WGS) entry which is preliminary data.</text>
</comment>
<organism evidence="1 2">
    <name type="scientific">Paenibacillus gansuensis</name>
    <dbReference type="NCBI Taxonomy" id="306542"/>
    <lineage>
        <taxon>Bacteria</taxon>
        <taxon>Bacillati</taxon>
        <taxon>Bacillota</taxon>
        <taxon>Bacilli</taxon>
        <taxon>Bacillales</taxon>
        <taxon>Paenibacillaceae</taxon>
        <taxon>Paenibacillus</taxon>
    </lineage>
</organism>
<sequence>MVPRGRGGVAAPELGGRWGRGTPRCSGTFYRCGRDWHDRAVLFTAPATGPTLQRYLFPLQLADGRCSEPFYRCSCQPDAGAVLFAAAASARALERYFLPLRTGLAR</sequence>
<dbReference type="Proteomes" id="UP001597541">
    <property type="component" value="Unassembled WGS sequence"/>
</dbReference>
<evidence type="ECO:0000313" key="2">
    <source>
        <dbReference type="Proteomes" id="UP001597541"/>
    </source>
</evidence>
<accession>A0ABW5PKH3</accession>
<protein>
    <submittedName>
        <fullName evidence="1">Uncharacterized protein</fullName>
    </submittedName>
</protein>
<dbReference type="EMBL" id="JBHUME010000019">
    <property type="protein sequence ID" value="MFD2615344.1"/>
    <property type="molecule type" value="Genomic_DNA"/>
</dbReference>
<keyword evidence="2" id="KW-1185">Reference proteome</keyword>
<dbReference type="RefSeq" id="WP_377607143.1">
    <property type="nucleotide sequence ID" value="NZ_JBHUME010000019.1"/>
</dbReference>
<name>A0ABW5PKH3_9BACL</name>
<evidence type="ECO:0000313" key="1">
    <source>
        <dbReference type="EMBL" id="MFD2615344.1"/>
    </source>
</evidence>
<gene>
    <name evidence="1" type="ORF">ACFSUF_23355</name>
</gene>
<proteinExistence type="predicted"/>